<dbReference type="Proteomes" id="UP000002852">
    <property type="component" value="Unassembled WGS sequence"/>
</dbReference>
<dbReference type="Gene3D" id="1.10.472.80">
    <property type="entry name" value="Ypt/Rab-GAP domain of gyp1p, domain 3"/>
    <property type="match status" value="1"/>
</dbReference>
<evidence type="ECO:0000259" key="6">
    <source>
        <dbReference type="PROSITE" id="PS50206"/>
    </source>
</evidence>
<dbReference type="InterPro" id="IPR001763">
    <property type="entry name" value="Rhodanese-like_dom"/>
</dbReference>
<organism evidence="7 8">
    <name type="scientific">Xiphophorus maculatus</name>
    <name type="common">Southern platyfish</name>
    <name type="synonym">Platypoecilus maculatus</name>
    <dbReference type="NCBI Taxonomy" id="8083"/>
    <lineage>
        <taxon>Eukaryota</taxon>
        <taxon>Metazoa</taxon>
        <taxon>Chordata</taxon>
        <taxon>Craniata</taxon>
        <taxon>Vertebrata</taxon>
        <taxon>Euteleostomi</taxon>
        <taxon>Actinopterygii</taxon>
        <taxon>Neopterygii</taxon>
        <taxon>Teleostei</taxon>
        <taxon>Neoteleostei</taxon>
        <taxon>Acanthomorphata</taxon>
        <taxon>Ovalentaria</taxon>
        <taxon>Atherinomorphae</taxon>
        <taxon>Cyprinodontiformes</taxon>
        <taxon>Poeciliidae</taxon>
        <taxon>Poeciliinae</taxon>
        <taxon>Xiphophorus</taxon>
    </lineage>
</organism>
<dbReference type="GO" id="GO:0042147">
    <property type="term" value="P:retrograde transport, endosome to Golgi"/>
    <property type="evidence" value="ECO:0007669"/>
    <property type="project" value="InterPro"/>
</dbReference>
<dbReference type="PROSITE" id="PS50206">
    <property type="entry name" value="RHODANESE_3"/>
    <property type="match status" value="1"/>
</dbReference>
<dbReference type="InterPro" id="IPR045799">
    <property type="entry name" value="TBC1D23_C"/>
</dbReference>
<dbReference type="GO" id="GO:0005802">
    <property type="term" value="C:trans-Golgi network"/>
    <property type="evidence" value="ECO:0007669"/>
    <property type="project" value="TreeGrafter"/>
</dbReference>
<evidence type="ECO:0000313" key="7">
    <source>
        <dbReference type="Ensembl" id="ENSXMAP00000016000.2"/>
    </source>
</evidence>
<dbReference type="GeneTree" id="ENSGT00390000000191"/>
<accession>M4ANF5</accession>
<dbReference type="CDD" id="cd20788">
    <property type="entry name" value="TBC1D23_C-like"/>
    <property type="match status" value="1"/>
</dbReference>
<reference evidence="8" key="1">
    <citation type="submission" date="2012-01" db="EMBL/GenBank/DDBJ databases">
        <authorList>
            <person name="Walter R."/>
            <person name="Schartl M."/>
            <person name="Warren W."/>
        </authorList>
    </citation>
    <scope>NUCLEOTIDE SEQUENCE [LARGE SCALE GENOMIC DNA]</scope>
    <source>
        <strain evidence="8">JP 163 A</strain>
    </source>
</reference>
<evidence type="ECO:0000256" key="1">
    <source>
        <dbReference type="ARBA" id="ARBA00004601"/>
    </source>
</evidence>
<keyword evidence="8" id="KW-1185">Reference proteome</keyword>
<dbReference type="Ensembl" id="ENSXMAT00000016024.2">
    <property type="protein sequence ID" value="ENSXMAP00000016000.2"/>
    <property type="gene ID" value="ENSXMAG00000015938.2"/>
</dbReference>
<dbReference type="InterPro" id="IPR039755">
    <property type="entry name" value="TBC1D23"/>
</dbReference>
<reference evidence="8" key="2">
    <citation type="journal article" date="2013" name="Nat. Genet.">
        <title>The genome of the platyfish, Xiphophorus maculatus, provides insights into evolutionary adaptation and several complex traits.</title>
        <authorList>
            <person name="Schartl M."/>
            <person name="Walter R.B."/>
            <person name="Shen Y."/>
            <person name="Garcia T."/>
            <person name="Catchen J."/>
            <person name="Amores A."/>
            <person name="Braasch I."/>
            <person name="Chalopin D."/>
            <person name="Volff J.N."/>
            <person name="Lesch K.P."/>
            <person name="Bisazza A."/>
            <person name="Minx P."/>
            <person name="Hillier L."/>
            <person name="Wilson R.K."/>
            <person name="Fuerstenberg S."/>
            <person name="Boore J."/>
            <person name="Searle S."/>
            <person name="Postlethwait J.H."/>
            <person name="Warren W.C."/>
        </authorList>
    </citation>
    <scope>NUCLEOTIDE SEQUENCE [LARGE SCALE GENOMIC DNA]</scope>
    <source>
        <strain evidence="8">JP 163 A</strain>
    </source>
</reference>
<dbReference type="SUPFAM" id="SSF47923">
    <property type="entry name" value="Ypt/Rab-GAP domain of gyp1p"/>
    <property type="match status" value="1"/>
</dbReference>
<dbReference type="InterPro" id="IPR000195">
    <property type="entry name" value="Rab-GAP-TBC_dom"/>
</dbReference>
<dbReference type="Gene3D" id="3.40.250.10">
    <property type="entry name" value="Rhodanese-like domain"/>
    <property type="match status" value="1"/>
</dbReference>
<dbReference type="GO" id="GO:0005829">
    <property type="term" value="C:cytosol"/>
    <property type="evidence" value="ECO:0007669"/>
    <property type="project" value="GOC"/>
</dbReference>
<dbReference type="SUPFAM" id="SSF52821">
    <property type="entry name" value="Rhodanese/Cell cycle control phosphatase"/>
    <property type="match status" value="1"/>
</dbReference>
<dbReference type="Pfam" id="PF19430">
    <property type="entry name" value="TBC1D23_C"/>
    <property type="match status" value="1"/>
</dbReference>
<keyword evidence="4" id="KW-0333">Golgi apparatus</keyword>
<dbReference type="PANTHER" id="PTHR13297">
    <property type="entry name" value="TBC1 DOMAIN FAMILY MEMBER 23-RELATED"/>
    <property type="match status" value="1"/>
</dbReference>
<sequence length="653" mass="73154">MDSGGSDSEMERGIMQIQEHSVEHKAKMWKIALNVSGKGDSLSPWDGVLDLPEQTLIHNRSQQLIDQLGVSEEERGEMVSDVESVITFYCKSRNITFTPELSLPHLLKPLLGLKLPRSDLYNCFYAIVNKYIPRECVPKGRPFHLYRLLLQYHEPELCSFLDTKKITPDSYAISWLGSLFSSHCSPEVTQALWDSYLQQADPFLIFFLMLIILVNAKETILAEEAESKEDIIKMLEMSPSLLEAEDIEDLFSLAQHYQSKTPLSLRKMNQNLFGSSLVALKEEDTDLSQALCLPVSVPEILQANQLQQDGVRFFVVDCRPAEQYNAGHLSTAFHLDSDLMLQNPSEFALSVKSLLEAQKQSLESGSIASGEHLCFMGSGREEEDMYMNMVLAHFLQVNSMAQSLQKHLVDMNVEGLDSSYMNWIVSTSGSHSSLSSVDGESLSSPGDGKGVKSLVNKMTFALKSKSVNVKEKMISFIENTSTPVDRHVSSSDRVGKPYRGVKPVFSIGDEEEYDTDEIDSSSMSDDDRKEIVNIQTWINKPDVKHHIPCNEVKETGHMFPSHLLITATHMYCLREIASRKGFAYIQSRQALSSVVKITSKKKHPELITFKFGTNNSAGVEISAVERYLIPNAGDATKVIKQQIMKVLDALESS</sequence>
<dbReference type="InterPro" id="IPR035969">
    <property type="entry name" value="Rab-GAP_TBC_sf"/>
</dbReference>
<dbReference type="GO" id="GO:0099041">
    <property type="term" value="P:vesicle tethering to Golgi"/>
    <property type="evidence" value="ECO:0007669"/>
    <property type="project" value="TreeGrafter"/>
</dbReference>
<feature type="domain" description="Rhodanese" evidence="6">
    <location>
        <begin position="309"/>
        <end position="425"/>
    </location>
</feature>
<dbReference type="PANTHER" id="PTHR13297:SF5">
    <property type="entry name" value="TBC1 DOMAIN FAMILY MEMBER 23"/>
    <property type="match status" value="1"/>
</dbReference>
<dbReference type="GO" id="GO:1990403">
    <property type="term" value="P:embryonic brain development"/>
    <property type="evidence" value="ECO:0007669"/>
    <property type="project" value="TreeGrafter"/>
</dbReference>
<proteinExistence type="predicted"/>
<keyword evidence="3" id="KW-0217">Developmental protein</keyword>
<protein>
    <recommendedName>
        <fullName evidence="2">TBC1 domain family member 23</fullName>
    </recommendedName>
</protein>
<comment type="subcellular location">
    <subcellularLocation>
        <location evidence="1">Golgi apparatus</location>
        <location evidence="1">trans-Golgi network</location>
    </subcellularLocation>
</comment>
<dbReference type="InterPro" id="IPR036873">
    <property type="entry name" value="Rhodanese-like_dom_sf"/>
</dbReference>
<reference evidence="7" key="4">
    <citation type="submission" date="2025-09" db="UniProtKB">
        <authorList>
            <consortium name="Ensembl"/>
        </authorList>
    </citation>
    <scope>IDENTIFICATION</scope>
    <source>
        <strain evidence="7">JP 163 A</strain>
    </source>
</reference>
<feature type="domain" description="Rab-GAP TBC" evidence="5">
    <location>
        <begin position="19"/>
        <end position="200"/>
    </location>
</feature>
<name>M4ANF5_XIPMA</name>
<dbReference type="Pfam" id="PF00566">
    <property type="entry name" value="RabGAP-TBC"/>
    <property type="match status" value="1"/>
</dbReference>
<dbReference type="AlphaFoldDB" id="M4ANF5"/>
<evidence type="ECO:0000259" key="5">
    <source>
        <dbReference type="PROSITE" id="PS50086"/>
    </source>
</evidence>
<dbReference type="eggNOG" id="KOG3636">
    <property type="taxonomic scope" value="Eukaryota"/>
</dbReference>
<evidence type="ECO:0000256" key="2">
    <source>
        <dbReference type="ARBA" id="ARBA00014207"/>
    </source>
</evidence>
<evidence type="ECO:0000256" key="3">
    <source>
        <dbReference type="ARBA" id="ARBA00022473"/>
    </source>
</evidence>
<reference evidence="7" key="3">
    <citation type="submission" date="2025-08" db="UniProtKB">
        <authorList>
            <consortium name="Ensembl"/>
        </authorList>
    </citation>
    <scope>IDENTIFICATION</scope>
    <source>
        <strain evidence="7">JP 163 A</strain>
    </source>
</reference>
<evidence type="ECO:0000256" key="4">
    <source>
        <dbReference type="ARBA" id="ARBA00023034"/>
    </source>
</evidence>
<dbReference type="HOGENOM" id="CLU_026555_0_0_1"/>
<evidence type="ECO:0000313" key="8">
    <source>
        <dbReference type="Proteomes" id="UP000002852"/>
    </source>
</evidence>
<dbReference type="PROSITE" id="PS50086">
    <property type="entry name" value="TBC_RABGAP"/>
    <property type="match status" value="1"/>
</dbReference>